<evidence type="ECO:0000313" key="1">
    <source>
        <dbReference type="EMBL" id="PAV10920.1"/>
    </source>
</evidence>
<dbReference type="EMBL" id="LMVP01000538">
    <property type="protein sequence ID" value="PAV10920.1"/>
    <property type="molecule type" value="Genomic_DNA"/>
</dbReference>
<name>A0A2A2HNI0_9EURY</name>
<evidence type="ECO:0000313" key="2">
    <source>
        <dbReference type="Proteomes" id="UP000218164"/>
    </source>
</evidence>
<reference evidence="1 2" key="1">
    <citation type="journal article" date="2017" name="BMC Genomics">
        <title>Genomic analysis of methanogenic archaea reveals a shift towards energy conservation.</title>
        <authorList>
            <person name="Gilmore S.P."/>
            <person name="Henske J.K."/>
            <person name="Sexton J.A."/>
            <person name="Solomon K.V."/>
            <person name="Seppala S."/>
            <person name="Yoo J.I."/>
            <person name="Huyett L.M."/>
            <person name="Pressman A."/>
            <person name="Cogan J.Z."/>
            <person name="Kivenson V."/>
            <person name="Peng X."/>
            <person name="Tan Y."/>
            <person name="Valentine D.L."/>
            <person name="O'Malley M.A."/>
        </authorList>
    </citation>
    <scope>NUCLEOTIDE SEQUENCE [LARGE SCALE GENOMIC DNA]</scope>
    <source>
        <strain evidence="1 2">MC-15</strain>
    </source>
</reference>
<comment type="caution">
    <text evidence="1">The sequence shown here is derived from an EMBL/GenBank/DDBJ whole genome shotgun (WGS) entry which is preliminary data.</text>
</comment>
<dbReference type="AlphaFoldDB" id="A0A2A2HNI0"/>
<dbReference type="Proteomes" id="UP000218164">
    <property type="component" value="Unassembled WGS sequence"/>
</dbReference>
<organism evidence="1 2">
    <name type="scientific">Methanosarcina spelaei</name>
    <dbReference type="NCBI Taxonomy" id="1036679"/>
    <lineage>
        <taxon>Archaea</taxon>
        <taxon>Methanobacteriati</taxon>
        <taxon>Methanobacteriota</taxon>
        <taxon>Stenosarchaea group</taxon>
        <taxon>Methanomicrobia</taxon>
        <taxon>Methanosarcinales</taxon>
        <taxon>Methanosarcinaceae</taxon>
        <taxon>Methanosarcina</taxon>
    </lineage>
</organism>
<sequence>MSIFSIVCKNLNSNLQQIINTANENQRNKGISYELLKKNFKQMKIDARKHNKIKLSQIKLPYIPKNIKTYGPI</sequence>
<gene>
    <name evidence="1" type="ORF">ASJ81_02065</name>
</gene>
<protein>
    <submittedName>
        <fullName evidence="1">Uncharacterized protein</fullName>
    </submittedName>
</protein>
<keyword evidence="2" id="KW-1185">Reference proteome</keyword>
<accession>A0A2A2HNI0</accession>
<proteinExistence type="predicted"/>